<dbReference type="PATRIC" id="fig|1229493.5.peg.3850"/>
<dbReference type="EMBL" id="JPRD01000044">
    <property type="protein sequence ID" value="KIF51020.1"/>
    <property type="molecule type" value="Genomic_DNA"/>
</dbReference>
<sequence>MNYGQCVHCGTDVYQSDERVSLSIGVSHYTCDQEYKLSCDLEMKEMMEQEKAQAKRENKLLARLKRTLKPKIYSFIESQLEEHRVNSIEVVGFDKVSGSKERARDWYGESVAVRYIYDDTSTDYWGDGYGGLIWIPIGKARYLQMHIWG</sequence>
<name>A0A0C1Z1K4_9VIBR</name>
<reference evidence="1 2" key="1">
    <citation type="submission" date="2014-07" db="EMBL/GenBank/DDBJ databases">
        <title>Unique and conserved regions in Vibrio harveyi and related species in comparison with the shrimp pathogen Vibrio harveyi CAIM 1792.</title>
        <authorList>
            <person name="Espinoza-Valles I."/>
            <person name="Vora G."/>
            <person name="Leekitcharoenphon P."/>
            <person name="Ussery D."/>
            <person name="Hoj L."/>
            <person name="Gomez-Gil B."/>
        </authorList>
    </citation>
    <scope>NUCLEOTIDE SEQUENCE [LARGE SCALE GENOMIC DNA]</scope>
    <source>
        <strain evidence="2">CAIM 1854 / LMG 25443</strain>
    </source>
</reference>
<evidence type="ECO:0000313" key="2">
    <source>
        <dbReference type="Proteomes" id="UP000031586"/>
    </source>
</evidence>
<accession>A0A0C1Z1K4</accession>
<proteinExistence type="predicted"/>
<comment type="caution">
    <text evidence="1">The sequence shown here is derived from an EMBL/GenBank/DDBJ whole genome shotgun (WGS) entry which is preliminary data.</text>
</comment>
<evidence type="ECO:0000313" key="1">
    <source>
        <dbReference type="EMBL" id="KIF51020.1"/>
    </source>
</evidence>
<dbReference type="Proteomes" id="UP000031586">
    <property type="component" value="Unassembled WGS sequence"/>
</dbReference>
<protein>
    <submittedName>
        <fullName evidence="1">Uncharacterized protein</fullName>
    </submittedName>
</protein>
<dbReference type="RefSeq" id="WP_020195232.1">
    <property type="nucleotide sequence ID" value="NZ_BAOH01000018.1"/>
</dbReference>
<organism evidence="1 2">
    <name type="scientific">Vibrio owensii CAIM 1854 = LMG 25443</name>
    <dbReference type="NCBI Taxonomy" id="1229493"/>
    <lineage>
        <taxon>Bacteria</taxon>
        <taxon>Pseudomonadati</taxon>
        <taxon>Pseudomonadota</taxon>
        <taxon>Gammaproteobacteria</taxon>
        <taxon>Vibrionales</taxon>
        <taxon>Vibrionaceae</taxon>
        <taxon>Vibrio</taxon>
    </lineage>
</organism>
<dbReference type="AlphaFoldDB" id="A0A0C1Z1K4"/>
<gene>
    <name evidence="1" type="ORF">H735_22230</name>
</gene>